<dbReference type="InParanoid" id="A0A2S8SS65"/>
<evidence type="ECO:0000313" key="9">
    <source>
        <dbReference type="EMBL" id="PQV63618.1"/>
    </source>
</evidence>
<reference evidence="9 10" key="1">
    <citation type="journal article" date="2018" name="Syst. Appl. Microbiol.">
        <title>Abditibacterium utsteinense sp. nov., the first cultivated member of candidate phylum FBP, isolated from ice-free Antarctic soil samples.</title>
        <authorList>
            <person name="Tahon G."/>
            <person name="Tytgat B."/>
            <person name="Lebbe L."/>
            <person name="Carlier A."/>
            <person name="Willems A."/>
        </authorList>
    </citation>
    <scope>NUCLEOTIDE SEQUENCE [LARGE SCALE GENOMIC DNA]</scope>
    <source>
        <strain evidence="9 10">LMG 29911</strain>
    </source>
</reference>
<feature type="transmembrane region" description="Helical" evidence="7">
    <location>
        <begin position="63"/>
        <end position="85"/>
    </location>
</feature>
<dbReference type="EMBL" id="NIGF01000010">
    <property type="protein sequence ID" value="PQV63618.1"/>
    <property type="molecule type" value="Genomic_DNA"/>
</dbReference>
<sequence length="215" mass="23595">MDFFRQLFDVKHGGMEALIQNFGYALLFAIIFAETGLLIGFLLPGDSLIFIAGLMAFKGHLNIALLIVLLSLAAIAGDSVGYFIGKKIGKPLFERGDSKFFKRKHLESARVFYEKHGPKTIVLARFVPIVRTFVPTVAGAAGMNYLQFLTYNIGGGLLWIITMSLLGYFFGQVIPAQHLDKAVLGIIIVSVVPMIFHAIKEKRAAKNAPPQSGHN</sequence>
<organism evidence="9 10">
    <name type="scientific">Abditibacterium utsteinense</name>
    <dbReference type="NCBI Taxonomy" id="1960156"/>
    <lineage>
        <taxon>Bacteria</taxon>
        <taxon>Pseudomonadati</taxon>
        <taxon>Abditibacteriota</taxon>
        <taxon>Abditibacteriia</taxon>
        <taxon>Abditibacteriales</taxon>
        <taxon>Abditibacteriaceae</taxon>
        <taxon>Abditibacterium</taxon>
    </lineage>
</organism>
<feature type="transmembrane region" description="Helical" evidence="7">
    <location>
        <begin position="182"/>
        <end position="199"/>
    </location>
</feature>
<evidence type="ECO:0000259" key="8">
    <source>
        <dbReference type="Pfam" id="PF09335"/>
    </source>
</evidence>
<dbReference type="InterPro" id="IPR032818">
    <property type="entry name" value="DedA-like"/>
</dbReference>
<comment type="caution">
    <text evidence="9">The sequence shown here is derived from an EMBL/GenBank/DDBJ whole genome shotgun (WGS) entry which is preliminary data.</text>
</comment>
<keyword evidence="10" id="KW-1185">Reference proteome</keyword>
<evidence type="ECO:0000256" key="4">
    <source>
        <dbReference type="ARBA" id="ARBA00022692"/>
    </source>
</evidence>
<keyword evidence="6 7" id="KW-0472">Membrane</keyword>
<feature type="transmembrane region" description="Helical" evidence="7">
    <location>
        <begin position="21"/>
        <end position="43"/>
    </location>
</feature>
<gene>
    <name evidence="9" type="ORF">B1R32_11084</name>
</gene>
<dbReference type="Proteomes" id="UP000237684">
    <property type="component" value="Unassembled WGS sequence"/>
</dbReference>
<evidence type="ECO:0000256" key="5">
    <source>
        <dbReference type="ARBA" id="ARBA00022989"/>
    </source>
</evidence>
<evidence type="ECO:0000256" key="2">
    <source>
        <dbReference type="ARBA" id="ARBA00010792"/>
    </source>
</evidence>
<dbReference type="AlphaFoldDB" id="A0A2S8SS65"/>
<accession>A0A2S8SS65</accession>
<dbReference type="InterPro" id="IPR032816">
    <property type="entry name" value="VTT_dom"/>
</dbReference>
<comment type="similarity">
    <text evidence="2 7">Belongs to the DedA family.</text>
</comment>
<evidence type="ECO:0000256" key="3">
    <source>
        <dbReference type="ARBA" id="ARBA00022475"/>
    </source>
</evidence>
<protein>
    <submittedName>
        <fullName evidence="9">Membrane-associated protein</fullName>
    </submittedName>
</protein>
<proteinExistence type="inferred from homology"/>
<evidence type="ECO:0000256" key="1">
    <source>
        <dbReference type="ARBA" id="ARBA00004651"/>
    </source>
</evidence>
<dbReference type="PANTHER" id="PTHR30353">
    <property type="entry name" value="INNER MEMBRANE PROTEIN DEDA-RELATED"/>
    <property type="match status" value="1"/>
</dbReference>
<keyword evidence="4 7" id="KW-0812">Transmembrane</keyword>
<name>A0A2S8SS65_9BACT</name>
<keyword evidence="3 7" id="KW-1003">Cell membrane</keyword>
<evidence type="ECO:0000256" key="6">
    <source>
        <dbReference type="ARBA" id="ARBA00023136"/>
    </source>
</evidence>
<feature type="domain" description="VTT" evidence="8">
    <location>
        <begin position="43"/>
        <end position="168"/>
    </location>
</feature>
<dbReference type="RefSeq" id="WP_202973504.1">
    <property type="nucleotide sequence ID" value="NZ_NIGF01000010.1"/>
</dbReference>
<feature type="transmembrane region" description="Helical" evidence="7">
    <location>
        <begin position="148"/>
        <end position="170"/>
    </location>
</feature>
<evidence type="ECO:0000313" key="10">
    <source>
        <dbReference type="Proteomes" id="UP000237684"/>
    </source>
</evidence>
<dbReference type="GO" id="GO:0005886">
    <property type="term" value="C:plasma membrane"/>
    <property type="evidence" value="ECO:0007669"/>
    <property type="project" value="UniProtKB-SubCell"/>
</dbReference>
<dbReference type="PANTHER" id="PTHR30353:SF0">
    <property type="entry name" value="TRANSMEMBRANE PROTEIN"/>
    <property type="match status" value="1"/>
</dbReference>
<evidence type="ECO:0000256" key="7">
    <source>
        <dbReference type="RuleBase" id="RU367016"/>
    </source>
</evidence>
<comment type="subcellular location">
    <subcellularLocation>
        <location evidence="1 7">Cell membrane</location>
        <topology evidence="1 7">Multi-pass membrane protein</topology>
    </subcellularLocation>
</comment>
<dbReference type="Pfam" id="PF09335">
    <property type="entry name" value="VTT_dom"/>
    <property type="match status" value="1"/>
</dbReference>
<keyword evidence="5 7" id="KW-1133">Transmembrane helix</keyword>